<reference evidence="2 3" key="1">
    <citation type="submission" date="2019-08" db="EMBL/GenBank/DDBJ databases">
        <title>Formosa sediminis sp. nov., isolated from marine sediment.</title>
        <authorList>
            <person name="Cao W.R."/>
        </authorList>
    </citation>
    <scope>NUCLEOTIDE SEQUENCE [LARGE SCALE GENOMIC DNA]</scope>
    <source>
        <strain evidence="2 3">1494</strain>
    </source>
</reference>
<dbReference type="Pfam" id="PF14321">
    <property type="entry name" value="DUF4382"/>
    <property type="match status" value="1"/>
</dbReference>
<evidence type="ECO:0000259" key="1">
    <source>
        <dbReference type="Pfam" id="PF14321"/>
    </source>
</evidence>
<dbReference type="GO" id="GO:0030246">
    <property type="term" value="F:carbohydrate binding"/>
    <property type="evidence" value="ECO:0007669"/>
    <property type="project" value="InterPro"/>
</dbReference>
<dbReference type="InterPro" id="IPR025491">
    <property type="entry name" value="DUF4382"/>
</dbReference>
<protein>
    <submittedName>
        <fullName evidence="2">DUF4382 domain-containing protein</fullName>
    </submittedName>
</protein>
<dbReference type="RefSeq" id="WP_148452228.1">
    <property type="nucleotide sequence ID" value="NZ_VSFC01000002.1"/>
</dbReference>
<keyword evidence="3" id="KW-1185">Reference proteome</keyword>
<dbReference type="Gene3D" id="2.60.40.1120">
    <property type="entry name" value="Carboxypeptidase-like, regulatory domain"/>
    <property type="match status" value="1"/>
</dbReference>
<evidence type="ECO:0000313" key="3">
    <source>
        <dbReference type="Proteomes" id="UP000324550"/>
    </source>
</evidence>
<dbReference type="OrthoDB" id="2111471at2"/>
<dbReference type="Proteomes" id="UP000324550">
    <property type="component" value="Unassembled WGS sequence"/>
</dbReference>
<dbReference type="SUPFAM" id="SSF49452">
    <property type="entry name" value="Starch-binding domain-like"/>
    <property type="match status" value="2"/>
</dbReference>
<dbReference type="AlphaFoldDB" id="A0A5D0GMB3"/>
<name>A0A5D0GMB3_9FLAO</name>
<dbReference type="EMBL" id="VSFC01000002">
    <property type="protein sequence ID" value="TYA60178.1"/>
    <property type="molecule type" value="Genomic_DNA"/>
</dbReference>
<accession>A0A5D0GMB3</accession>
<evidence type="ECO:0000313" key="2">
    <source>
        <dbReference type="EMBL" id="TYA60178.1"/>
    </source>
</evidence>
<proteinExistence type="predicted"/>
<dbReference type="InterPro" id="IPR013784">
    <property type="entry name" value="Carb-bd-like_fold"/>
</dbReference>
<organism evidence="2 3">
    <name type="scientific">Formosa maritima</name>
    <dbReference type="NCBI Taxonomy" id="2592046"/>
    <lineage>
        <taxon>Bacteria</taxon>
        <taxon>Pseudomonadati</taxon>
        <taxon>Bacteroidota</taxon>
        <taxon>Flavobacteriia</taxon>
        <taxon>Flavobacteriales</taxon>
        <taxon>Flavobacteriaceae</taxon>
        <taxon>Formosa</taxon>
    </lineage>
</organism>
<sequence>MRTFNQLKIYFLTLLTVTFFNCNDDDSSSIEEQGTSKISVRLADNPGDYDNVFVDVIDVMVKVNDDSTGENGWQSAGPINAGIYDLLELTGGLSVLLVNEFEVPSGTLNQIRLVLGEDNTIVIDGETFPLNTPSAQQSGLKININEQLFPGYTYDILLDFNVDQSIVIAGNSGNINLKPVITASTQYTSGSIQGAVTPFDFQIMASVEVGGELISAYTDDSGVFLIHGVSEGTYSVTITPDPTSGYGPTTVDNIQVVNGQTTDIGLIELQMLPQVGAITGTVLNPDVMATASIDVNGTMVSADTNDLGVFILEDIPVGIYTVTITPDPASGLSATEFLDVEVVQNTTVDLGDITLN</sequence>
<gene>
    <name evidence="2" type="ORF">FVF61_00740</name>
</gene>
<feature type="domain" description="DUF4382" evidence="1">
    <location>
        <begin position="35"/>
        <end position="179"/>
    </location>
</feature>
<comment type="caution">
    <text evidence="2">The sequence shown here is derived from an EMBL/GenBank/DDBJ whole genome shotgun (WGS) entry which is preliminary data.</text>
</comment>